<evidence type="ECO:0000313" key="1">
    <source>
        <dbReference type="EMBL" id="CDZ31892.1"/>
    </source>
</evidence>
<dbReference type="AlphaFoldDB" id="A0A0T7FA42"/>
<reference evidence="1 2" key="1">
    <citation type="submission" date="2014-08" db="EMBL/GenBank/DDBJ databases">
        <authorList>
            <person name="Chen Y.-H."/>
        </authorList>
    </citation>
    <scope>NUCLEOTIDE SEQUENCE [LARGE SCALE GENOMIC DNA]</scope>
</reference>
<dbReference type="OrthoDB" id="262743at2"/>
<sequence length="182" mass="20075">MRIACLGWGSLVWNPGDLPLRSEWHPDGPRIPVEFVRQSGGEYGRITLVILSSAELVTSLWAEMDYADPAAAKDALRLREGKPHRHHIGLWESGHPDPGSLPGLANWAAARGIDAVVWTDLPPKFQGEDGRVPTVEEVVAYLRALPDEAKAVAIEYIRRAPTQIDTAYRREIARAIPETAAE</sequence>
<accession>A0A0T7FA42</accession>
<gene>
    <name evidence="1" type="ORF">NGAL_HAMBI1145_06600</name>
</gene>
<proteinExistence type="predicted"/>
<name>A0A0T7FA42_NEOGA</name>
<evidence type="ECO:0000313" key="2">
    <source>
        <dbReference type="Proteomes" id="UP000046176"/>
    </source>
</evidence>
<protein>
    <submittedName>
        <fullName evidence="1">Uncharacterized protein</fullName>
    </submittedName>
</protein>
<dbReference type="EMBL" id="CCRH01000002">
    <property type="protein sequence ID" value="CDZ31892.1"/>
    <property type="molecule type" value="Genomic_DNA"/>
</dbReference>
<dbReference type="Proteomes" id="UP000046176">
    <property type="component" value="Unassembled WGS sequence"/>
</dbReference>
<organism evidence="1 2">
    <name type="scientific">Neorhizobium galegae bv. officinalis</name>
    <dbReference type="NCBI Taxonomy" id="323656"/>
    <lineage>
        <taxon>Bacteria</taxon>
        <taxon>Pseudomonadati</taxon>
        <taxon>Pseudomonadota</taxon>
        <taxon>Alphaproteobacteria</taxon>
        <taxon>Hyphomicrobiales</taxon>
        <taxon>Rhizobiaceae</taxon>
        <taxon>Rhizobium/Agrobacterium group</taxon>
        <taxon>Neorhizobium</taxon>
    </lineage>
</organism>